<dbReference type="Pfam" id="PF00221">
    <property type="entry name" value="Lyase_aromatic"/>
    <property type="match status" value="1"/>
</dbReference>
<keyword evidence="2" id="KW-0456">Lyase</keyword>
<evidence type="ECO:0000256" key="1">
    <source>
        <dbReference type="ARBA" id="ARBA00007238"/>
    </source>
</evidence>
<dbReference type="Gene3D" id="1.10.274.20">
    <property type="entry name" value="Phenylalanine ammonia-lyase 1, domain 3"/>
    <property type="match status" value="1"/>
</dbReference>
<dbReference type="InterPro" id="IPR008948">
    <property type="entry name" value="L-Aspartase-like"/>
</dbReference>
<dbReference type="InterPro" id="IPR023144">
    <property type="entry name" value="Phe_NH3-lyase_shielding_dom_sf"/>
</dbReference>
<dbReference type="CDD" id="cd00332">
    <property type="entry name" value="PAL-HAL"/>
    <property type="match status" value="1"/>
</dbReference>
<dbReference type="AlphaFoldDB" id="A0A6G1JYE4"/>
<gene>
    <name evidence="2" type="ORF">K504DRAFT_439842</name>
</gene>
<dbReference type="SUPFAM" id="SSF48557">
    <property type="entry name" value="L-aspartase-like"/>
    <property type="match status" value="1"/>
</dbReference>
<evidence type="ECO:0000313" key="3">
    <source>
        <dbReference type="Proteomes" id="UP000799428"/>
    </source>
</evidence>
<keyword evidence="3" id="KW-1185">Reference proteome</keyword>
<comment type="similarity">
    <text evidence="1">Belongs to the PAL/histidase family.</text>
</comment>
<dbReference type="Gene3D" id="1.10.275.10">
    <property type="entry name" value="Fumarase/aspartase (N-terminal domain)"/>
    <property type="match status" value="1"/>
</dbReference>
<dbReference type="InterPro" id="IPR001106">
    <property type="entry name" value="Aromatic_Lyase"/>
</dbReference>
<dbReference type="Proteomes" id="UP000799428">
    <property type="component" value="Unassembled WGS sequence"/>
</dbReference>
<evidence type="ECO:0000313" key="2">
    <source>
        <dbReference type="EMBL" id="KAF2705568.1"/>
    </source>
</evidence>
<sequence>MAAGNFSRLVLSHWRELHLRLESYDETVLIDGHGLSLASVIASARYGQDAAITDRALECSSHSAEQAMRISQDVTSPYGKKRHAVPAGLHCGILSGDIGFENSNISSTFSSAIPLDDPVESTSMPESWVRASMLIRLNSFAHGTSGVRPIIMERLLQLLNLDIVPRIPLRGSVSGFGDPSPLSYVGGTMQGKPAVQAWVGDRIQGGRRLVPGDEALHYAELKTIDIRASEGLAIVHGTAISAGVASLALHEAISLASVAIVLTAMSVEALSGTEESFHSFFSHVRPHPGQAESAANVQGFLEGSRLTVESANLVGTSGQDRSAIRTAPQWIGPVLEDLLLAHSQIVVDINSATENPLIEPSGKTVHGGNFQAQTITSAIEKVRQSCQSLGQMIFSQCGELMDPATSKGLSPNLSVDEPSRSSMWQGTDILIAALQSELGFLSSPVRSHVQSAAMGTQAINSLALISGRYTLTAVDVLAQLAAAHLVVLCQALDLRALHIQFLYALAPKFKALTRRCLSECLEAVSPNSDGCGAETAYNLWVKLSEHINRSTQMDSTLRYSTAMDHLQTQLLRAVPASQRALEAVQRWNTDCVNEALETDKVVKARYLSGPDATPVLGTAARRMYTYVRRTLEIPFFGEEYMRLAEWDDSTSASSRHKYKSVGAMISAVYEAMRNGSLYSEVVECFEEI</sequence>
<reference evidence="2" key="1">
    <citation type="journal article" date="2020" name="Stud. Mycol.">
        <title>101 Dothideomycetes genomes: a test case for predicting lifestyles and emergence of pathogens.</title>
        <authorList>
            <person name="Haridas S."/>
            <person name="Albert R."/>
            <person name="Binder M."/>
            <person name="Bloem J."/>
            <person name="Labutti K."/>
            <person name="Salamov A."/>
            <person name="Andreopoulos B."/>
            <person name="Baker S."/>
            <person name="Barry K."/>
            <person name="Bills G."/>
            <person name="Bluhm B."/>
            <person name="Cannon C."/>
            <person name="Castanera R."/>
            <person name="Culley D."/>
            <person name="Daum C."/>
            <person name="Ezra D."/>
            <person name="Gonzalez J."/>
            <person name="Henrissat B."/>
            <person name="Kuo A."/>
            <person name="Liang C."/>
            <person name="Lipzen A."/>
            <person name="Lutzoni F."/>
            <person name="Magnuson J."/>
            <person name="Mondo S."/>
            <person name="Nolan M."/>
            <person name="Ohm R."/>
            <person name="Pangilinan J."/>
            <person name="Park H.-J."/>
            <person name="Ramirez L."/>
            <person name="Alfaro M."/>
            <person name="Sun H."/>
            <person name="Tritt A."/>
            <person name="Yoshinaga Y."/>
            <person name="Zwiers L.-H."/>
            <person name="Turgeon B."/>
            <person name="Goodwin S."/>
            <person name="Spatafora J."/>
            <person name="Crous P."/>
            <person name="Grigoriev I."/>
        </authorList>
    </citation>
    <scope>NUCLEOTIDE SEQUENCE</scope>
    <source>
        <strain evidence="2">CBS 279.74</strain>
    </source>
</reference>
<dbReference type="GO" id="GO:0016829">
    <property type="term" value="F:lyase activity"/>
    <property type="evidence" value="ECO:0007669"/>
    <property type="project" value="UniProtKB-KW"/>
</dbReference>
<organism evidence="2 3">
    <name type="scientific">Pleomassaria siparia CBS 279.74</name>
    <dbReference type="NCBI Taxonomy" id="1314801"/>
    <lineage>
        <taxon>Eukaryota</taxon>
        <taxon>Fungi</taxon>
        <taxon>Dikarya</taxon>
        <taxon>Ascomycota</taxon>
        <taxon>Pezizomycotina</taxon>
        <taxon>Dothideomycetes</taxon>
        <taxon>Pleosporomycetidae</taxon>
        <taxon>Pleosporales</taxon>
        <taxon>Pleomassariaceae</taxon>
        <taxon>Pleomassaria</taxon>
    </lineage>
</organism>
<name>A0A6G1JYE4_9PLEO</name>
<dbReference type="EMBL" id="MU005778">
    <property type="protein sequence ID" value="KAF2705568.1"/>
    <property type="molecule type" value="Genomic_DNA"/>
</dbReference>
<dbReference type="Gene3D" id="1.20.200.10">
    <property type="entry name" value="Fumarase/aspartase (Central domain)"/>
    <property type="match status" value="1"/>
</dbReference>
<accession>A0A6G1JYE4</accession>
<dbReference type="OrthoDB" id="10051290at2759"/>
<dbReference type="PANTHER" id="PTHR10362">
    <property type="entry name" value="HISTIDINE AMMONIA-LYASE"/>
    <property type="match status" value="1"/>
</dbReference>
<proteinExistence type="inferred from homology"/>
<dbReference type="InterPro" id="IPR024083">
    <property type="entry name" value="Fumarase/histidase_N"/>
</dbReference>
<protein>
    <submittedName>
        <fullName evidence="2">Phenylalanine ammonia-lyase-like protein</fullName>
    </submittedName>
</protein>